<organism evidence="2 3">
    <name type="scientific">Mytilus edulis</name>
    <name type="common">Blue mussel</name>
    <dbReference type="NCBI Taxonomy" id="6550"/>
    <lineage>
        <taxon>Eukaryota</taxon>
        <taxon>Metazoa</taxon>
        <taxon>Spiralia</taxon>
        <taxon>Lophotrochozoa</taxon>
        <taxon>Mollusca</taxon>
        <taxon>Bivalvia</taxon>
        <taxon>Autobranchia</taxon>
        <taxon>Pteriomorphia</taxon>
        <taxon>Mytilida</taxon>
        <taxon>Mytiloidea</taxon>
        <taxon>Mytilidae</taxon>
        <taxon>Mytilinae</taxon>
        <taxon>Mytilus</taxon>
    </lineage>
</organism>
<evidence type="ECO:0008006" key="4">
    <source>
        <dbReference type="Google" id="ProtNLM"/>
    </source>
</evidence>
<dbReference type="AlphaFoldDB" id="A0A8S3V988"/>
<keyword evidence="3" id="KW-1185">Reference proteome</keyword>
<protein>
    <recommendedName>
        <fullName evidence="4">EF-hand domain-containing protein</fullName>
    </recommendedName>
</protein>
<proteinExistence type="predicted"/>
<name>A0A8S3V988_MYTED</name>
<evidence type="ECO:0000256" key="1">
    <source>
        <dbReference type="SAM" id="MobiDB-lite"/>
    </source>
</evidence>
<feature type="region of interest" description="Disordered" evidence="1">
    <location>
        <begin position="569"/>
        <end position="600"/>
    </location>
</feature>
<evidence type="ECO:0000313" key="3">
    <source>
        <dbReference type="Proteomes" id="UP000683360"/>
    </source>
</evidence>
<evidence type="ECO:0000313" key="2">
    <source>
        <dbReference type="EMBL" id="CAG2250714.1"/>
    </source>
</evidence>
<dbReference type="OrthoDB" id="6135193at2759"/>
<comment type="caution">
    <text evidence="2">The sequence shown here is derived from an EMBL/GenBank/DDBJ whole genome shotgun (WGS) entry which is preliminary data.</text>
</comment>
<sequence length="637" mass="72956">MLMANLKVVSLLVQLFQKKTLTPSSHTVSMITSFIEGKNVSSNTPVDGDCPMLNTSDRDLEDHIFSAIPNDDVDKIDNRLKVELEQLNESICLELQQEQRVTISSTDVITYDSFSTVTSTEDPLSLHEISQTLDNDNHSNNSEDVFCLNENDYQTILDHLRLDKSLKIREKLDQNSLKKLFLNPSAMSAVFNKKTILACLKSIACKLKDKKIHFLISWPKYKITEFLNHIAVGIEVKKVATSRRKNVLSLQKLCEKVIRTFSKDILNIVDAEYAFPLEKQKWILDMPFEDNLEICGLTKQINWFSKPEYSRETSSFKFFLLDCHHILTNARIKCCKTGIPEAGIHRQAWMKLTTSEHGNILSKALVEDLVDCQSNSFAQQTFSQKVEDAMRLNGDNNEAMFCRLIREWYTAEDDPGIDVHERCMRRLALRQWLLKDVSLNKFPPPGAFIKGIPIVMYEGLLTNIDRRLQLFPFVKTGMYNVRSLGTLEAENLFGAFQDLDPKGSGVIRPDDIPSALSTSCEMLCYRFNKNRGFHLQTSRARVYPFHELLELQSITPSAETFSIPSSVKTLQPRNHPFDKPERSKLTGTRRRVKSCISDPSMPARGIRPIRQFHRLDESKILPHVRKGLEFNDESEDI</sequence>
<dbReference type="Proteomes" id="UP000683360">
    <property type="component" value="Unassembled WGS sequence"/>
</dbReference>
<gene>
    <name evidence="2" type="ORF">MEDL_62386</name>
</gene>
<feature type="compositionally biased region" description="Basic and acidic residues" evidence="1">
    <location>
        <begin position="575"/>
        <end position="584"/>
    </location>
</feature>
<accession>A0A8S3V988</accession>
<reference evidence="2" key="1">
    <citation type="submission" date="2021-03" db="EMBL/GenBank/DDBJ databases">
        <authorList>
            <person name="Bekaert M."/>
        </authorList>
    </citation>
    <scope>NUCLEOTIDE SEQUENCE</scope>
</reference>
<dbReference type="EMBL" id="CAJPWZ010003060">
    <property type="protein sequence ID" value="CAG2250714.1"/>
    <property type="molecule type" value="Genomic_DNA"/>
</dbReference>